<comment type="subcellular location">
    <subcellularLocation>
        <location evidence="1 8">Cell membrane</location>
        <topology evidence="1 8">Multi-pass membrane protein</topology>
    </subcellularLocation>
</comment>
<feature type="transmembrane region" description="Helical" evidence="9">
    <location>
        <begin position="344"/>
        <end position="363"/>
    </location>
</feature>
<feature type="transmembrane region" description="Helical" evidence="9">
    <location>
        <begin position="21"/>
        <end position="41"/>
    </location>
</feature>
<reference evidence="10 11" key="1">
    <citation type="submission" date="2019-04" db="EMBL/GenBank/DDBJ databases">
        <title>Microbes associate with the intestines of laboratory mice.</title>
        <authorList>
            <person name="Navarre W."/>
            <person name="Wong E."/>
            <person name="Huang K."/>
            <person name="Tropini C."/>
            <person name="Ng K."/>
            <person name="Yu B."/>
        </authorList>
    </citation>
    <scope>NUCLEOTIDE SEQUENCE [LARGE SCALE GENOMIC DNA]</scope>
    <source>
        <strain evidence="10 11">NM50_B9-20</strain>
    </source>
</reference>
<dbReference type="Proteomes" id="UP000306888">
    <property type="component" value="Unassembled WGS sequence"/>
</dbReference>
<dbReference type="GO" id="GO:0005886">
    <property type="term" value="C:plasma membrane"/>
    <property type="evidence" value="ECO:0007669"/>
    <property type="project" value="UniProtKB-SubCell"/>
</dbReference>
<evidence type="ECO:0000256" key="2">
    <source>
        <dbReference type="ARBA" id="ARBA00005697"/>
    </source>
</evidence>
<evidence type="ECO:0000256" key="5">
    <source>
        <dbReference type="ARBA" id="ARBA00022692"/>
    </source>
</evidence>
<feature type="transmembrane region" description="Helical" evidence="9">
    <location>
        <begin position="101"/>
        <end position="119"/>
    </location>
</feature>
<organism evidence="10 11">
    <name type="scientific">Clostridium sartagoforme</name>
    <dbReference type="NCBI Taxonomy" id="84031"/>
    <lineage>
        <taxon>Bacteria</taxon>
        <taxon>Bacillati</taxon>
        <taxon>Bacillota</taxon>
        <taxon>Clostridia</taxon>
        <taxon>Eubacteriales</taxon>
        <taxon>Clostridiaceae</taxon>
        <taxon>Clostridium</taxon>
    </lineage>
</organism>
<dbReference type="GO" id="GO:0005345">
    <property type="term" value="F:purine nucleobase transmembrane transporter activity"/>
    <property type="evidence" value="ECO:0007669"/>
    <property type="project" value="TreeGrafter"/>
</dbReference>
<keyword evidence="7 8" id="KW-0472">Membrane</keyword>
<feature type="transmembrane region" description="Helical" evidence="9">
    <location>
        <begin position="375"/>
        <end position="399"/>
    </location>
</feature>
<keyword evidence="3 8" id="KW-0813">Transport</keyword>
<keyword evidence="6 8" id="KW-1133">Transmembrane helix</keyword>
<feature type="transmembrane region" description="Helical" evidence="9">
    <location>
        <begin position="168"/>
        <end position="186"/>
    </location>
</feature>
<evidence type="ECO:0000256" key="3">
    <source>
        <dbReference type="ARBA" id="ARBA00022448"/>
    </source>
</evidence>
<evidence type="ECO:0000256" key="1">
    <source>
        <dbReference type="ARBA" id="ARBA00004651"/>
    </source>
</evidence>
<evidence type="ECO:0000256" key="9">
    <source>
        <dbReference type="SAM" id="Phobius"/>
    </source>
</evidence>
<keyword evidence="5 8" id="KW-0812">Transmembrane</keyword>
<dbReference type="InterPro" id="IPR045018">
    <property type="entry name" value="Azg-like"/>
</dbReference>
<dbReference type="PANTHER" id="PTHR43337:SF1">
    <property type="entry name" value="XANTHINE_URACIL PERMEASE C887.17-RELATED"/>
    <property type="match status" value="1"/>
</dbReference>
<keyword evidence="4 8" id="KW-1003">Cell membrane</keyword>
<feature type="transmembrane region" description="Helical" evidence="9">
    <location>
        <begin position="411"/>
        <end position="428"/>
    </location>
</feature>
<dbReference type="RefSeq" id="WP_136006001.1">
    <property type="nucleotide sequence ID" value="NZ_SRYR01000002.1"/>
</dbReference>
<gene>
    <name evidence="10" type="ORF">E5347_07390</name>
</gene>
<feature type="transmembrane region" description="Helical" evidence="9">
    <location>
        <begin position="193"/>
        <end position="212"/>
    </location>
</feature>
<dbReference type="EMBL" id="SRYR01000002">
    <property type="protein sequence ID" value="TGY42629.1"/>
    <property type="molecule type" value="Genomic_DNA"/>
</dbReference>
<evidence type="ECO:0000256" key="6">
    <source>
        <dbReference type="ARBA" id="ARBA00022989"/>
    </source>
</evidence>
<dbReference type="PANTHER" id="PTHR43337">
    <property type="entry name" value="XANTHINE/URACIL PERMEASE C887.17-RELATED"/>
    <property type="match status" value="1"/>
</dbReference>
<feature type="transmembrane region" description="Helical" evidence="9">
    <location>
        <begin position="131"/>
        <end position="148"/>
    </location>
</feature>
<sequence>MIEKLFKLKERDTNIKTEVTAGITTFMTMAYILVLQPMFMGAAGMDVGAVTVVTAILSAVFSIFMGLYTNLPFALAPAMGSNAFFAYTLVAGGVVNWETGLGMVFISGVVFILLTIFGLREVIVNLIPKNIKYAIGVAVGFYIVLLGFKNGGLMTLEGGSIAMGDVKSPGVLLTIIGLVIVVFLQARNIKGGVLIAIILTTLIGIPMGITSVPERLVTMPPSIEPIAFKLDIMAALKWSFFPLMFTFFVGDFFSTLGTLLGVSAKADLLDENGDLPEINKPFLVDAIATVVGAVMGSTVVTTYIESAAGVEEGGRTGFTAVVTGICFALTVFITPIAGMIPSEATAPALILIGLLMITGVKNIEFNDFTEAFPAFATITFTAFTSSISNGISIGIISYMITKVMAGRFKDLNWGIYILCIPLIAYFFVV</sequence>
<dbReference type="Pfam" id="PF00860">
    <property type="entry name" value="Xan_ur_permease"/>
    <property type="match status" value="1"/>
</dbReference>
<proteinExistence type="inferred from homology"/>
<feature type="transmembrane region" description="Helical" evidence="9">
    <location>
        <begin position="75"/>
        <end position="95"/>
    </location>
</feature>
<evidence type="ECO:0000256" key="4">
    <source>
        <dbReference type="ARBA" id="ARBA00022475"/>
    </source>
</evidence>
<dbReference type="PIRSF" id="PIRSF005353">
    <property type="entry name" value="PbuG"/>
    <property type="match status" value="1"/>
</dbReference>
<keyword evidence="11" id="KW-1185">Reference proteome</keyword>
<feature type="transmembrane region" description="Helical" evidence="9">
    <location>
        <begin position="316"/>
        <end position="337"/>
    </location>
</feature>
<evidence type="ECO:0000256" key="8">
    <source>
        <dbReference type="PIRNR" id="PIRNR005353"/>
    </source>
</evidence>
<feature type="transmembrane region" description="Helical" evidence="9">
    <location>
        <begin position="282"/>
        <end position="304"/>
    </location>
</feature>
<comment type="similarity">
    <text evidence="2 8">Belongs to the nucleobase:cation symporter-2 (NCS2) (TC 2.A.40) family. Azg-like subfamily.</text>
</comment>
<dbReference type="AlphaFoldDB" id="A0A4S2DK87"/>
<evidence type="ECO:0000313" key="10">
    <source>
        <dbReference type="EMBL" id="TGY42629.1"/>
    </source>
</evidence>
<name>A0A4S2DK87_9CLOT</name>
<dbReference type="InterPro" id="IPR026033">
    <property type="entry name" value="Azg-like_bact_archaea"/>
</dbReference>
<comment type="caution">
    <text evidence="10">The sequence shown here is derived from an EMBL/GenBank/DDBJ whole genome shotgun (WGS) entry which is preliminary data.</text>
</comment>
<protein>
    <submittedName>
        <fullName evidence="10">NCS2 family permease</fullName>
    </submittedName>
</protein>
<feature type="transmembrane region" description="Helical" evidence="9">
    <location>
        <begin position="47"/>
        <end position="68"/>
    </location>
</feature>
<evidence type="ECO:0000313" key="11">
    <source>
        <dbReference type="Proteomes" id="UP000306888"/>
    </source>
</evidence>
<dbReference type="InterPro" id="IPR006043">
    <property type="entry name" value="NCS2"/>
</dbReference>
<evidence type="ECO:0000256" key="7">
    <source>
        <dbReference type="ARBA" id="ARBA00023136"/>
    </source>
</evidence>
<feature type="transmembrane region" description="Helical" evidence="9">
    <location>
        <begin position="240"/>
        <end position="262"/>
    </location>
</feature>
<accession>A0A4S2DK87</accession>
<dbReference type="OrthoDB" id="9808458at2"/>